<feature type="compositionally biased region" description="Polar residues" evidence="2">
    <location>
        <begin position="84"/>
        <end position="103"/>
    </location>
</feature>
<accession>A0A7J6MSC0</accession>
<dbReference type="AlphaFoldDB" id="A0A7J6MSC0"/>
<dbReference type="Gene3D" id="1.25.40.20">
    <property type="entry name" value="Ankyrin repeat-containing domain"/>
    <property type="match status" value="1"/>
</dbReference>
<dbReference type="OrthoDB" id="341259at2759"/>
<keyword evidence="4" id="KW-1185">Reference proteome</keyword>
<evidence type="ECO:0000256" key="1">
    <source>
        <dbReference type="PROSITE-ProRule" id="PRU00023"/>
    </source>
</evidence>
<evidence type="ECO:0000256" key="2">
    <source>
        <dbReference type="SAM" id="MobiDB-lite"/>
    </source>
</evidence>
<evidence type="ECO:0008006" key="5">
    <source>
        <dbReference type="Google" id="ProtNLM"/>
    </source>
</evidence>
<organism evidence="3 4">
    <name type="scientific">Perkinsus chesapeaki</name>
    <name type="common">Clam parasite</name>
    <name type="synonym">Perkinsus andrewsi</name>
    <dbReference type="NCBI Taxonomy" id="330153"/>
    <lineage>
        <taxon>Eukaryota</taxon>
        <taxon>Sar</taxon>
        <taxon>Alveolata</taxon>
        <taxon>Perkinsozoa</taxon>
        <taxon>Perkinsea</taxon>
        <taxon>Perkinsida</taxon>
        <taxon>Perkinsidae</taxon>
        <taxon>Perkinsus</taxon>
    </lineage>
</organism>
<feature type="region of interest" description="Disordered" evidence="2">
    <location>
        <begin position="74"/>
        <end position="130"/>
    </location>
</feature>
<name>A0A7J6MSC0_PERCH</name>
<evidence type="ECO:0000313" key="4">
    <source>
        <dbReference type="Proteomes" id="UP000591131"/>
    </source>
</evidence>
<dbReference type="EMBL" id="JAAPAO010000066">
    <property type="protein sequence ID" value="KAF4674296.1"/>
    <property type="molecule type" value="Genomic_DNA"/>
</dbReference>
<comment type="caution">
    <text evidence="3">The sequence shown here is derived from an EMBL/GenBank/DDBJ whole genome shotgun (WGS) entry which is preliminary data.</text>
</comment>
<feature type="repeat" description="ANK" evidence="1">
    <location>
        <begin position="247"/>
        <end position="268"/>
    </location>
</feature>
<dbReference type="InterPro" id="IPR002110">
    <property type="entry name" value="Ankyrin_rpt"/>
</dbReference>
<dbReference type="SUPFAM" id="SSF48403">
    <property type="entry name" value="Ankyrin repeat"/>
    <property type="match status" value="1"/>
</dbReference>
<reference evidence="3 4" key="1">
    <citation type="submission" date="2020-04" db="EMBL/GenBank/DDBJ databases">
        <title>Perkinsus chesapeaki whole genome sequence.</title>
        <authorList>
            <person name="Bogema D.R."/>
        </authorList>
    </citation>
    <scope>NUCLEOTIDE SEQUENCE [LARGE SCALE GENOMIC DNA]</scope>
    <source>
        <strain evidence="3">ATCC PRA-425</strain>
    </source>
</reference>
<dbReference type="PROSITE" id="PS50297">
    <property type="entry name" value="ANK_REP_REGION"/>
    <property type="match status" value="1"/>
</dbReference>
<evidence type="ECO:0000313" key="3">
    <source>
        <dbReference type="EMBL" id="KAF4674296.1"/>
    </source>
</evidence>
<proteinExistence type="predicted"/>
<dbReference type="Pfam" id="PF13637">
    <property type="entry name" value="Ank_4"/>
    <property type="match status" value="1"/>
</dbReference>
<protein>
    <recommendedName>
        <fullName evidence="5">Ankyrin Repeat Protein</fullName>
    </recommendedName>
</protein>
<gene>
    <name evidence="3" type="ORF">FOL47_009447</name>
</gene>
<keyword evidence="1" id="KW-0040">ANK repeat</keyword>
<dbReference type="InterPro" id="IPR036770">
    <property type="entry name" value="Ankyrin_rpt-contain_sf"/>
</dbReference>
<dbReference type="Proteomes" id="UP000591131">
    <property type="component" value="Unassembled WGS sequence"/>
</dbReference>
<dbReference type="PROSITE" id="PS50088">
    <property type="entry name" value="ANK_REPEAT"/>
    <property type="match status" value="1"/>
</dbReference>
<sequence>MTSSSQGTHIGQAANEYSVNITPGCGSCFRSPWSSLSTSSTARGKVTRRKINTMRATGEDKSGLHTAYREAIRSAEDDDDDSLADSTGPFTRTTGSDPGSCSTPKMAVRLPHGGGRVERHSSMPEVNCSPSDKLVLRHNTRGVSAELFESGTTPMTAKSELLNFNSTLKTPLPSPGVLRELEMELLRAVRAGDHQRVSKLLKLGCRPNPEGASGPPTASFLLESNQPQVSLLLLEAGADVNAVRPSDGDTPLMQAVRRGDLQMVRLLLGEPKSYGARIRNY</sequence>